<protein>
    <submittedName>
        <fullName evidence="1">IncF plasmid conjugative transfer pilus assembly protein TraW</fullName>
    </submittedName>
</protein>
<dbReference type="EMBL" id="MN956836">
    <property type="protein sequence ID" value="QTX14019.1"/>
    <property type="molecule type" value="Genomic_DNA"/>
</dbReference>
<keyword evidence="1" id="KW-0614">Plasmid</keyword>
<dbReference type="AlphaFoldDB" id="A0A8B0SSQ7"/>
<proteinExistence type="predicted"/>
<accession>A0A8B0SSQ7</accession>
<organism evidence="1">
    <name type="scientific">Klebsiella pneumoniae</name>
    <dbReference type="NCBI Taxonomy" id="573"/>
    <lineage>
        <taxon>Bacteria</taxon>
        <taxon>Pseudomonadati</taxon>
        <taxon>Pseudomonadota</taxon>
        <taxon>Gammaproteobacteria</taxon>
        <taxon>Enterobacterales</taxon>
        <taxon>Enterobacteriaceae</taxon>
        <taxon>Klebsiella/Raoultella group</taxon>
        <taxon>Klebsiella</taxon>
        <taxon>Klebsiella pneumoniae complex</taxon>
    </lineage>
</organism>
<evidence type="ECO:0000313" key="1">
    <source>
        <dbReference type="EMBL" id="QTX14019.1"/>
    </source>
</evidence>
<geneLocation type="plasmid" evidence="1">
    <name>p17-15-vir-like</name>
</geneLocation>
<name>A0A8B0SSQ7_KLEPN</name>
<sequence length="49" mass="5165">MTIFASFSMPDYVLIDLIKNSIGKQCARGVQGGLKEGVEKPYSDAGSAA</sequence>
<reference evidence="1" key="1">
    <citation type="submission" date="2020-01" db="EMBL/GenBank/DDBJ databases">
        <authorList>
            <person name="Qin S."/>
        </authorList>
    </citation>
    <scope>NUCLEOTIDE SEQUENCE</scope>
    <source>
        <strain evidence="1">CVir17-16-YZ6g</strain>
        <plasmid evidence="1">p17-15-vir-like</plasmid>
    </source>
</reference>